<dbReference type="AlphaFoldDB" id="A0A4R6UJ57"/>
<protein>
    <submittedName>
        <fullName evidence="2">Methionine synthase (B12-independent)</fullName>
    </submittedName>
</protein>
<dbReference type="EMBL" id="SNYO01000014">
    <property type="protein sequence ID" value="TDQ46948.1"/>
    <property type="molecule type" value="Genomic_DNA"/>
</dbReference>
<reference evidence="2 3" key="1">
    <citation type="submission" date="2019-03" db="EMBL/GenBank/DDBJ databases">
        <title>Genomic Encyclopedia of Type Strains, Phase IV (KMG-IV): sequencing the most valuable type-strain genomes for metagenomic binning, comparative biology and taxonomic classification.</title>
        <authorList>
            <person name="Goeker M."/>
        </authorList>
    </citation>
    <scope>NUCLEOTIDE SEQUENCE [LARGE SCALE GENOMIC DNA]</scope>
    <source>
        <strain evidence="2 3">DSM 45775</strain>
    </source>
</reference>
<dbReference type="GO" id="GO:0003871">
    <property type="term" value="F:5-methyltetrahydropteroyltriglutamate-homocysteine S-methyltransferase activity"/>
    <property type="evidence" value="ECO:0007669"/>
    <property type="project" value="InterPro"/>
</dbReference>
<evidence type="ECO:0000313" key="2">
    <source>
        <dbReference type="EMBL" id="TDQ46948.1"/>
    </source>
</evidence>
<dbReference type="OrthoDB" id="6430685at2"/>
<dbReference type="GO" id="GO:0009086">
    <property type="term" value="P:methionine biosynthetic process"/>
    <property type="evidence" value="ECO:0007669"/>
    <property type="project" value="InterPro"/>
</dbReference>
<dbReference type="InterPro" id="IPR002629">
    <property type="entry name" value="Met_Synth_C/arc"/>
</dbReference>
<comment type="caution">
    <text evidence="2">The sequence shown here is derived from an EMBL/GenBank/DDBJ whole genome shotgun (WGS) entry which is preliminary data.</text>
</comment>
<dbReference type="InterPro" id="IPR038071">
    <property type="entry name" value="UROD/MetE-like_sf"/>
</dbReference>
<name>A0A4R6UJ57_9PSEU</name>
<sequence>MTPGSAGPLDDLRVDNVGSLLRPPSLIEAFARFRSGGLSPEALRDAQDDAVREVVRAQEKVGLPVVVDGEYRRSTFMDSFAEVDGYRELGGNLWAAHADRVLDAAAGDRAEAPSASSATVATEHLRLRESAPRREFVFAQDCTDRPVKTTLLGPDRIFQTFDAAGSSAIYPDPWAFLDDVVAVERDIVAGLVDAGCRYVHVDAPGLTAYVDPPSLERFRRRGLDPAELLTRTLAAENAVVRDTPGTTFGIHLCRGNEQGHWHREGSYDAIAEQVFGELVHQRLLLEYDTERAGSFRALRFVRPGTTVVLGVVSTKSARVETVDEVIGRIEDAARYVPLDRIAISPQCGFASTIEGNDLTADEQWRKFDVLLRAAETVWA</sequence>
<dbReference type="Pfam" id="PF01717">
    <property type="entry name" value="Meth_synt_2"/>
    <property type="match status" value="1"/>
</dbReference>
<organism evidence="2 3">
    <name type="scientific">Actinomycetospora succinea</name>
    <dbReference type="NCBI Taxonomy" id="663603"/>
    <lineage>
        <taxon>Bacteria</taxon>
        <taxon>Bacillati</taxon>
        <taxon>Actinomycetota</taxon>
        <taxon>Actinomycetes</taxon>
        <taxon>Pseudonocardiales</taxon>
        <taxon>Pseudonocardiaceae</taxon>
        <taxon>Actinomycetospora</taxon>
    </lineage>
</organism>
<evidence type="ECO:0000313" key="3">
    <source>
        <dbReference type="Proteomes" id="UP000295705"/>
    </source>
</evidence>
<dbReference type="CDD" id="cd03311">
    <property type="entry name" value="CIMS_C_terminal_like"/>
    <property type="match status" value="1"/>
</dbReference>
<evidence type="ECO:0000259" key="1">
    <source>
        <dbReference type="Pfam" id="PF01717"/>
    </source>
</evidence>
<dbReference type="PANTHER" id="PTHR43844:SF2">
    <property type="entry name" value="SYNTHASE, VITAMIN-B12 INDEPENDENT, PUTATIVE (AFU_ORTHOLOGUE AFUA_3G12060)-RELATED"/>
    <property type="match status" value="1"/>
</dbReference>
<gene>
    <name evidence="2" type="ORF">EV188_11436</name>
</gene>
<dbReference type="Gene3D" id="3.20.20.210">
    <property type="match status" value="1"/>
</dbReference>
<keyword evidence="3" id="KW-1185">Reference proteome</keyword>
<feature type="domain" description="Cobalamin-independent methionine synthase MetE C-terminal/archaeal" evidence="1">
    <location>
        <begin position="24"/>
        <end position="351"/>
    </location>
</feature>
<dbReference type="RefSeq" id="WP_133829875.1">
    <property type="nucleotide sequence ID" value="NZ_BAABHR010000059.1"/>
</dbReference>
<proteinExistence type="predicted"/>
<dbReference type="SUPFAM" id="SSF51726">
    <property type="entry name" value="UROD/MetE-like"/>
    <property type="match status" value="1"/>
</dbReference>
<dbReference type="PANTHER" id="PTHR43844">
    <property type="entry name" value="METHIONINE SYNTHASE"/>
    <property type="match status" value="1"/>
</dbReference>
<accession>A0A4R6UJ57</accession>
<dbReference type="Proteomes" id="UP000295705">
    <property type="component" value="Unassembled WGS sequence"/>
</dbReference>
<dbReference type="GO" id="GO:0008270">
    <property type="term" value="F:zinc ion binding"/>
    <property type="evidence" value="ECO:0007669"/>
    <property type="project" value="InterPro"/>
</dbReference>